<keyword evidence="2" id="KW-0813">Transport</keyword>
<keyword evidence="5 9" id="KW-0812">Transmembrane</keyword>
<feature type="transmembrane region" description="Helical" evidence="9">
    <location>
        <begin position="106"/>
        <end position="127"/>
    </location>
</feature>
<keyword evidence="3" id="KW-1003">Cell membrane</keyword>
<evidence type="ECO:0000256" key="8">
    <source>
        <dbReference type="ARBA" id="ARBA00038436"/>
    </source>
</evidence>
<keyword evidence="7 9" id="KW-0472">Membrane</keyword>
<dbReference type="PANTHER" id="PTHR35011">
    <property type="entry name" value="2,3-DIKETO-L-GULONATE TRAP TRANSPORTER SMALL PERMEASE PROTEIN YIAM"/>
    <property type="match status" value="1"/>
</dbReference>
<evidence type="ECO:0000313" key="12">
    <source>
        <dbReference type="Proteomes" id="UP000198860"/>
    </source>
</evidence>
<feature type="transmembrane region" description="Helical" evidence="9">
    <location>
        <begin position="67"/>
        <end position="85"/>
    </location>
</feature>
<dbReference type="GO" id="GO:0005886">
    <property type="term" value="C:plasma membrane"/>
    <property type="evidence" value="ECO:0007669"/>
    <property type="project" value="UniProtKB-SubCell"/>
</dbReference>
<protein>
    <submittedName>
        <fullName evidence="11">TRAP-type C4-dicarboxylate transport system, small permease component</fullName>
    </submittedName>
</protein>
<evidence type="ECO:0000256" key="7">
    <source>
        <dbReference type="ARBA" id="ARBA00023136"/>
    </source>
</evidence>
<evidence type="ECO:0000256" key="9">
    <source>
        <dbReference type="SAM" id="Phobius"/>
    </source>
</evidence>
<evidence type="ECO:0000256" key="2">
    <source>
        <dbReference type="ARBA" id="ARBA00022448"/>
    </source>
</evidence>
<evidence type="ECO:0000313" key="11">
    <source>
        <dbReference type="EMBL" id="SDO13795.1"/>
    </source>
</evidence>
<comment type="similarity">
    <text evidence="8">Belongs to the TRAP transporter small permease family.</text>
</comment>
<dbReference type="GO" id="GO:0015740">
    <property type="term" value="P:C4-dicarboxylate transport"/>
    <property type="evidence" value="ECO:0007669"/>
    <property type="project" value="TreeGrafter"/>
</dbReference>
<keyword evidence="12" id="KW-1185">Reference proteome</keyword>
<evidence type="ECO:0000256" key="4">
    <source>
        <dbReference type="ARBA" id="ARBA00022519"/>
    </source>
</evidence>
<organism evidence="11 12">
    <name type="scientific">Halobacillus aidingensis</name>
    <dbReference type="NCBI Taxonomy" id="240303"/>
    <lineage>
        <taxon>Bacteria</taxon>
        <taxon>Bacillati</taxon>
        <taxon>Bacillota</taxon>
        <taxon>Bacilli</taxon>
        <taxon>Bacillales</taxon>
        <taxon>Bacillaceae</taxon>
        <taxon>Halobacillus</taxon>
    </lineage>
</organism>
<evidence type="ECO:0000256" key="5">
    <source>
        <dbReference type="ARBA" id="ARBA00022692"/>
    </source>
</evidence>
<dbReference type="AlphaFoldDB" id="A0A1H0H3W6"/>
<dbReference type="InterPro" id="IPR007387">
    <property type="entry name" value="TRAP_DctQ"/>
</dbReference>
<keyword evidence="6 9" id="KW-1133">Transmembrane helix</keyword>
<accession>A0A1H0H3W6</accession>
<reference evidence="12" key="1">
    <citation type="submission" date="2016-10" db="EMBL/GenBank/DDBJ databases">
        <authorList>
            <person name="Varghese N."/>
            <person name="Submissions S."/>
        </authorList>
    </citation>
    <scope>NUCLEOTIDE SEQUENCE [LARGE SCALE GENOMIC DNA]</scope>
    <source>
        <strain evidence="12">CGMCC 1.3703</strain>
    </source>
</reference>
<dbReference type="Proteomes" id="UP000198860">
    <property type="component" value="Unassembled WGS sequence"/>
</dbReference>
<dbReference type="PANTHER" id="PTHR35011:SF2">
    <property type="entry name" value="2,3-DIKETO-L-GULONATE TRAP TRANSPORTER SMALL PERMEASE PROTEIN YIAM"/>
    <property type="match status" value="1"/>
</dbReference>
<evidence type="ECO:0000259" key="10">
    <source>
        <dbReference type="Pfam" id="PF04290"/>
    </source>
</evidence>
<comment type="subcellular location">
    <subcellularLocation>
        <location evidence="1">Cell inner membrane</location>
        <topology evidence="1">Multi-pass membrane protein</topology>
    </subcellularLocation>
</comment>
<dbReference type="EMBL" id="FNIZ01000003">
    <property type="protein sequence ID" value="SDO13795.1"/>
    <property type="molecule type" value="Genomic_DNA"/>
</dbReference>
<keyword evidence="4" id="KW-0997">Cell inner membrane</keyword>
<gene>
    <name evidence="11" type="ORF">SAMN05421677_10342</name>
</gene>
<sequence length="184" mass="20613">MGNWGRDPFPYLFIQRGGVIIQPFLKYINLGMKHFLNLLLAVLTVSVFMQVVFRFLIEQPLAWTEELARYCLIWITFLGAAYAMSLRAHLGVEFFVNSFPLLGRKIMAVVASVVSLSFFSILVIYGFQLVSKSTSQTSPVLDLPMGFVYLVIPISGIFLIINLLANTIADVLKKEGESNDDPAL</sequence>
<feature type="transmembrane region" description="Helical" evidence="9">
    <location>
        <begin position="147"/>
        <end position="165"/>
    </location>
</feature>
<dbReference type="STRING" id="240303.SAMN05421677_10342"/>
<proteinExistence type="inferred from homology"/>
<dbReference type="InterPro" id="IPR055348">
    <property type="entry name" value="DctQ"/>
</dbReference>
<feature type="domain" description="Tripartite ATP-independent periplasmic transporters DctQ component" evidence="10">
    <location>
        <begin position="43"/>
        <end position="170"/>
    </location>
</feature>
<name>A0A1H0H3W6_HALAD</name>
<dbReference type="Pfam" id="PF04290">
    <property type="entry name" value="DctQ"/>
    <property type="match status" value="1"/>
</dbReference>
<evidence type="ECO:0000256" key="6">
    <source>
        <dbReference type="ARBA" id="ARBA00022989"/>
    </source>
</evidence>
<evidence type="ECO:0000256" key="3">
    <source>
        <dbReference type="ARBA" id="ARBA00022475"/>
    </source>
</evidence>
<dbReference type="GO" id="GO:0022857">
    <property type="term" value="F:transmembrane transporter activity"/>
    <property type="evidence" value="ECO:0007669"/>
    <property type="project" value="TreeGrafter"/>
</dbReference>
<feature type="transmembrane region" description="Helical" evidence="9">
    <location>
        <begin position="35"/>
        <end position="55"/>
    </location>
</feature>
<evidence type="ECO:0000256" key="1">
    <source>
        <dbReference type="ARBA" id="ARBA00004429"/>
    </source>
</evidence>